<reference evidence="3" key="1">
    <citation type="submission" date="2017-01" db="EMBL/GenBank/DDBJ databases">
        <authorList>
            <person name="Varghese N."/>
            <person name="Submissions S."/>
        </authorList>
    </citation>
    <scope>NUCLEOTIDE SEQUENCE [LARGE SCALE GENOMIC DNA]</scope>
    <source>
        <strain evidence="3">CGMCC 1.7737</strain>
    </source>
</reference>
<gene>
    <name evidence="2" type="ORF">SAMN05421858_3723</name>
</gene>
<evidence type="ECO:0000313" key="2">
    <source>
        <dbReference type="EMBL" id="SIR76643.1"/>
    </source>
</evidence>
<feature type="transmembrane region" description="Helical" evidence="1">
    <location>
        <begin position="368"/>
        <end position="389"/>
    </location>
</feature>
<feature type="transmembrane region" description="Helical" evidence="1">
    <location>
        <begin position="211"/>
        <end position="233"/>
    </location>
</feature>
<feature type="transmembrane region" description="Helical" evidence="1">
    <location>
        <begin position="117"/>
        <end position="136"/>
    </location>
</feature>
<feature type="transmembrane region" description="Helical" evidence="1">
    <location>
        <begin position="172"/>
        <end position="205"/>
    </location>
</feature>
<feature type="transmembrane region" description="Helical" evidence="1">
    <location>
        <begin position="277"/>
        <end position="297"/>
    </location>
</feature>
<feature type="transmembrane region" description="Helical" evidence="1">
    <location>
        <begin position="148"/>
        <end position="165"/>
    </location>
</feature>
<accession>A0A1N7DLA5</accession>
<dbReference type="RefSeq" id="WP_076431565.1">
    <property type="nucleotide sequence ID" value="NZ_FTNO01000004.1"/>
</dbReference>
<keyword evidence="1" id="KW-0472">Membrane</keyword>
<feature type="transmembrane region" description="Helical" evidence="1">
    <location>
        <begin position="84"/>
        <end position="105"/>
    </location>
</feature>
<feature type="transmembrane region" description="Helical" evidence="1">
    <location>
        <begin position="7"/>
        <end position="28"/>
    </location>
</feature>
<keyword evidence="3" id="KW-1185">Reference proteome</keyword>
<keyword evidence="1" id="KW-0812">Transmembrane</keyword>
<protein>
    <submittedName>
        <fullName evidence="2">4-amino-4-deoxy-L-arabinose transferase</fullName>
    </submittedName>
</protein>
<name>A0A1N7DLA5_9EURY</name>
<dbReference type="GO" id="GO:0016740">
    <property type="term" value="F:transferase activity"/>
    <property type="evidence" value="ECO:0007669"/>
    <property type="project" value="UniProtKB-KW"/>
</dbReference>
<keyword evidence="1" id="KW-1133">Transmembrane helix</keyword>
<sequence length="545" mass="58872">MSNRRSLAFVGLTVFAVAVTMRTIPLYWSPLPFNTDGFKFAALARETLAYGYLPTSWGFFNPDEFTFTVLLTISSRLTGVSPLYIAQVLIASIGATVCLFVVAITRRIGIQLRWPDFDVRIAALLAGLVLATEGIFLGRSTAVSSEGLGHVFVLLTVFVFARALWTSRRSWLLLSVLVFALFPLTHNLGAIIGGFSAVSLLVLVFRESKWTAGLFAGALVAGFWLYTGLYYSIAELNEVSRISSVPGLFAAWIVVLILLTLWLPITRPRVQKTVPTMALVGGAGLLVVNYFVSIFPGTATTDPLTLLFVLPIAVIGIVAFQGIPSLIDAGREGYMMFALLIGSISIIGFALTGSLTIEYQDLAIRGQIFIHIVAAVLAGLGAVMIGRSWKPSTMTTAIVVVVIVCSLVSAPLAFSGLEATSAQPLVTQSEFETATFAVTYADGWTSDGHMTRLASKYYPKQTPNDVSQRGIYEWLHGGAVPSCPVVSQQSWTTVGAQLFPSSPKTIGYKSYEGSFQTRNLVYATSGNDPLIFTMPTNGDRQGCNW</sequence>
<proteinExistence type="predicted"/>
<feature type="transmembrane region" description="Helical" evidence="1">
    <location>
        <begin position="245"/>
        <end position="265"/>
    </location>
</feature>
<dbReference type="EMBL" id="FTNO01000004">
    <property type="protein sequence ID" value="SIR76643.1"/>
    <property type="molecule type" value="Genomic_DNA"/>
</dbReference>
<dbReference type="AlphaFoldDB" id="A0A1N7DLA5"/>
<feature type="transmembrane region" description="Helical" evidence="1">
    <location>
        <begin position="395"/>
        <end position="414"/>
    </location>
</feature>
<feature type="transmembrane region" description="Helical" evidence="1">
    <location>
        <begin position="333"/>
        <end position="356"/>
    </location>
</feature>
<evidence type="ECO:0000256" key="1">
    <source>
        <dbReference type="SAM" id="Phobius"/>
    </source>
</evidence>
<keyword evidence="2" id="KW-0808">Transferase</keyword>
<dbReference type="Proteomes" id="UP000186914">
    <property type="component" value="Unassembled WGS sequence"/>
</dbReference>
<evidence type="ECO:0000313" key="3">
    <source>
        <dbReference type="Proteomes" id="UP000186914"/>
    </source>
</evidence>
<feature type="transmembrane region" description="Helical" evidence="1">
    <location>
        <begin position="304"/>
        <end position="327"/>
    </location>
</feature>
<organism evidence="2 3">
    <name type="scientific">Haladaptatus litoreus</name>
    <dbReference type="NCBI Taxonomy" id="553468"/>
    <lineage>
        <taxon>Archaea</taxon>
        <taxon>Methanobacteriati</taxon>
        <taxon>Methanobacteriota</taxon>
        <taxon>Stenosarchaea group</taxon>
        <taxon>Halobacteria</taxon>
        <taxon>Halobacteriales</taxon>
        <taxon>Haladaptataceae</taxon>
        <taxon>Haladaptatus</taxon>
    </lineage>
</organism>
<dbReference type="OrthoDB" id="205566at2157"/>